<dbReference type="Proteomes" id="UP000885750">
    <property type="component" value="Unassembled WGS sequence"/>
</dbReference>
<dbReference type="InterPro" id="IPR036737">
    <property type="entry name" value="OmpA-like_sf"/>
</dbReference>
<dbReference type="AlphaFoldDB" id="A0A7V2SZQ9"/>
<sequence>EIKSETENPQYSSDVERIIATMQQQAMPIIQPHTEKISSIIAPLDDELVEHQEAQEEKILEPTHSEPAKALKKQVKQNQFNKNTNNLLTIIDEFNSSLNSFLDSSIIEKEKMKSKITSVSSQAIDKIDLSSIQFSNSSTTLPLIAHHILDKVATSIKIQSYPNIELIAYANDSDIAYARGVAIREYLVMRGISKNSIRVSGYTITDDKRNTVVFEISTYTD</sequence>
<evidence type="ECO:0000313" key="1">
    <source>
        <dbReference type="EMBL" id="HFC91952.1"/>
    </source>
</evidence>
<organism evidence="1">
    <name type="scientific">Leucothrix mucor</name>
    <dbReference type="NCBI Taxonomy" id="45248"/>
    <lineage>
        <taxon>Bacteria</taxon>
        <taxon>Pseudomonadati</taxon>
        <taxon>Pseudomonadota</taxon>
        <taxon>Gammaproteobacteria</taxon>
        <taxon>Thiotrichales</taxon>
        <taxon>Thiotrichaceae</taxon>
        <taxon>Leucothrix</taxon>
    </lineage>
</organism>
<name>A0A7V2SZQ9_LEUMU</name>
<evidence type="ECO:0008006" key="2">
    <source>
        <dbReference type="Google" id="ProtNLM"/>
    </source>
</evidence>
<proteinExistence type="predicted"/>
<feature type="non-terminal residue" evidence="1">
    <location>
        <position position="1"/>
    </location>
</feature>
<dbReference type="SUPFAM" id="SSF103088">
    <property type="entry name" value="OmpA-like"/>
    <property type="match status" value="1"/>
</dbReference>
<reference evidence="1" key="1">
    <citation type="journal article" date="2020" name="mSystems">
        <title>Genome- and Community-Level Interaction Insights into Carbon Utilization and Element Cycling Functions of Hydrothermarchaeota in Hydrothermal Sediment.</title>
        <authorList>
            <person name="Zhou Z."/>
            <person name="Liu Y."/>
            <person name="Xu W."/>
            <person name="Pan J."/>
            <person name="Luo Z.H."/>
            <person name="Li M."/>
        </authorList>
    </citation>
    <scope>NUCLEOTIDE SEQUENCE [LARGE SCALE GENOMIC DNA]</scope>
    <source>
        <strain evidence="1">HyVt-493</strain>
    </source>
</reference>
<dbReference type="EMBL" id="DRMS01000158">
    <property type="protein sequence ID" value="HFC91952.1"/>
    <property type="molecule type" value="Genomic_DNA"/>
</dbReference>
<protein>
    <recommendedName>
        <fullName evidence="2">OmpA-like domain-containing protein</fullName>
    </recommendedName>
</protein>
<comment type="caution">
    <text evidence="1">The sequence shown here is derived from an EMBL/GenBank/DDBJ whole genome shotgun (WGS) entry which is preliminary data.</text>
</comment>
<gene>
    <name evidence="1" type="ORF">ENJ51_03990</name>
</gene>
<accession>A0A7V2SZQ9</accession>
<dbReference type="Gene3D" id="3.30.1330.60">
    <property type="entry name" value="OmpA-like domain"/>
    <property type="match status" value="1"/>
</dbReference>